<organism evidence="3 4">
    <name type="scientific">Candidatus Parabacteroides intestinipullorum</name>
    <dbReference type="NCBI Taxonomy" id="2838723"/>
    <lineage>
        <taxon>Bacteria</taxon>
        <taxon>Pseudomonadati</taxon>
        <taxon>Bacteroidota</taxon>
        <taxon>Bacteroidia</taxon>
        <taxon>Bacteroidales</taxon>
        <taxon>Tannerellaceae</taxon>
        <taxon>Parabacteroides</taxon>
    </lineage>
</organism>
<proteinExistence type="predicted"/>
<evidence type="ECO:0000256" key="1">
    <source>
        <dbReference type="SAM" id="SignalP"/>
    </source>
</evidence>
<dbReference type="Pfam" id="PF17820">
    <property type="entry name" value="PDZ_6"/>
    <property type="match status" value="1"/>
</dbReference>
<dbReference type="Gene3D" id="3.90.226.10">
    <property type="entry name" value="2-enoyl-CoA Hydratase, Chain A, domain 1"/>
    <property type="match status" value="1"/>
</dbReference>
<dbReference type="GO" id="GO:0006508">
    <property type="term" value="P:proteolysis"/>
    <property type="evidence" value="ECO:0007669"/>
    <property type="project" value="InterPro"/>
</dbReference>
<dbReference type="PANTHER" id="PTHR32060">
    <property type="entry name" value="TAIL-SPECIFIC PROTEASE"/>
    <property type="match status" value="1"/>
</dbReference>
<dbReference type="InterPro" id="IPR041489">
    <property type="entry name" value="PDZ_6"/>
</dbReference>
<dbReference type="SUPFAM" id="SSF52096">
    <property type="entry name" value="ClpP/crotonase"/>
    <property type="match status" value="1"/>
</dbReference>
<dbReference type="Proteomes" id="UP000886740">
    <property type="component" value="Unassembled WGS sequence"/>
</dbReference>
<comment type="caution">
    <text evidence="3">The sequence shown here is derived from an EMBL/GenBank/DDBJ whole genome shotgun (WGS) entry which is preliminary data.</text>
</comment>
<gene>
    <name evidence="3" type="ORF">H9977_01230</name>
</gene>
<dbReference type="SUPFAM" id="SSF50156">
    <property type="entry name" value="PDZ domain-like"/>
    <property type="match status" value="1"/>
</dbReference>
<dbReference type="InterPro" id="IPR036034">
    <property type="entry name" value="PDZ_sf"/>
</dbReference>
<dbReference type="InterPro" id="IPR029045">
    <property type="entry name" value="ClpP/crotonase-like_dom_sf"/>
</dbReference>
<feature type="chain" id="PRO_5038983749" evidence="1">
    <location>
        <begin position="27"/>
        <end position="475"/>
    </location>
</feature>
<dbReference type="AlphaFoldDB" id="A0A9D1X6C8"/>
<keyword evidence="1" id="KW-0732">Signal</keyword>
<dbReference type="CDD" id="cd07561">
    <property type="entry name" value="Peptidase_S41_CPP_like"/>
    <property type="match status" value="1"/>
</dbReference>
<dbReference type="InterPro" id="IPR041613">
    <property type="entry name" value="Pept_S41_N"/>
</dbReference>
<evidence type="ECO:0000313" key="3">
    <source>
        <dbReference type="EMBL" id="HIX73668.1"/>
    </source>
</evidence>
<dbReference type="PROSITE" id="PS50106">
    <property type="entry name" value="PDZ"/>
    <property type="match status" value="1"/>
</dbReference>
<feature type="signal peptide" evidence="1">
    <location>
        <begin position="1"/>
        <end position="26"/>
    </location>
</feature>
<accession>A0A9D1X6C8</accession>
<evidence type="ECO:0000259" key="2">
    <source>
        <dbReference type="PROSITE" id="PS50106"/>
    </source>
</evidence>
<dbReference type="Gene3D" id="3.30.750.170">
    <property type="match status" value="1"/>
</dbReference>
<dbReference type="PANTHER" id="PTHR32060:SF30">
    <property type="entry name" value="CARBOXY-TERMINAL PROCESSING PROTEASE CTPA"/>
    <property type="match status" value="1"/>
</dbReference>
<evidence type="ECO:0000313" key="4">
    <source>
        <dbReference type="Proteomes" id="UP000886740"/>
    </source>
</evidence>
<dbReference type="SMART" id="SM00228">
    <property type="entry name" value="PDZ"/>
    <property type="match status" value="1"/>
</dbReference>
<dbReference type="SMART" id="SM00245">
    <property type="entry name" value="TSPc"/>
    <property type="match status" value="1"/>
</dbReference>
<name>A0A9D1X6C8_9BACT</name>
<reference evidence="3" key="1">
    <citation type="journal article" date="2021" name="PeerJ">
        <title>Extensive microbial diversity within the chicken gut microbiome revealed by metagenomics and culture.</title>
        <authorList>
            <person name="Gilroy R."/>
            <person name="Ravi A."/>
            <person name="Getino M."/>
            <person name="Pursley I."/>
            <person name="Horton D.L."/>
            <person name="Alikhan N.F."/>
            <person name="Baker D."/>
            <person name="Gharbi K."/>
            <person name="Hall N."/>
            <person name="Watson M."/>
            <person name="Adriaenssens E.M."/>
            <person name="Foster-Nyarko E."/>
            <person name="Jarju S."/>
            <person name="Secka A."/>
            <person name="Antonio M."/>
            <person name="Oren A."/>
            <person name="Chaudhuri R.R."/>
            <person name="La Ragione R."/>
            <person name="Hildebrand F."/>
            <person name="Pallen M.J."/>
        </authorList>
    </citation>
    <scope>NUCLEOTIDE SEQUENCE</scope>
    <source>
        <strain evidence="3">ChiGjej6B6-14162</strain>
    </source>
</reference>
<dbReference type="GO" id="GO:0004175">
    <property type="term" value="F:endopeptidase activity"/>
    <property type="evidence" value="ECO:0007669"/>
    <property type="project" value="TreeGrafter"/>
</dbReference>
<dbReference type="GO" id="GO:0030288">
    <property type="term" value="C:outer membrane-bounded periplasmic space"/>
    <property type="evidence" value="ECO:0007669"/>
    <property type="project" value="TreeGrafter"/>
</dbReference>
<reference evidence="3" key="2">
    <citation type="submission" date="2021-04" db="EMBL/GenBank/DDBJ databases">
        <authorList>
            <person name="Gilroy R."/>
        </authorList>
    </citation>
    <scope>NUCLEOTIDE SEQUENCE</scope>
    <source>
        <strain evidence="3">ChiGjej6B6-14162</strain>
    </source>
</reference>
<dbReference type="EMBL" id="DXEL01000012">
    <property type="protein sequence ID" value="HIX73668.1"/>
    <property type="molecule type" value="Genomic_DNA"/>
</dbReference>
<sequence>MSGCGWIRVWPCLVLALCLGACTDDAFEEENRSDVVDQTTADSSDELRVNTFMYNVMRTYYYWNDRLPELDTIPDKEPETFFEELVYEGDQFSWLTKEWNGATKSESSSDQYIFSYGFTYSLGAISNAPGNYFAFVEVVYPNTPAEREGLKRGDIILSVNGAGLTSKNYTLLSADASSSSVSLGLGQYNANQTITPLDTKISLNAENVYLDPVVHYSIIDRDNRRIGYLVYMSYEEYANETLDKVIAYFKEEGITDLVLDLRYNLGGAETAARHLCSLLAPVQVVSDSEVLITRKYSDSYMAIVEKSENKDASLNLRFDPSVSVNLNLDQLYVLTGPATASASELTIVGLEPYMDVRTFGETTYGKCYGGYNMTPDMYNPSWTDLTDWKLYLISFMFANADGLTDFTDGLRPDVEVPSVVETVPLGSEEDHLLGIALEAIGGSLRAGQVGLERGIPLEEHVVLQKARGLVSSVPF</sequence>
<dbReference type="InterPro" id="IPR005151">
    <property type="entry name" value="Tail-specific_protease"/>
</dbReference>
<feature type="domain" description="PDZ" evidence="2">
    <location>
        <begin position="104"/>
        <end position="166"/>
    </location>
</feature>
<dbReference type="InterPro" id="IPR001478">
    <property type="entry name" value="PDZ"/>
</dbReference>
<dbReference type="Pfam" id="PF18294">
    <property type="entry name" value="Pept_S41_N"/>
    <property type="match status" value="1"/>
</dbReference>
<dbReference type="GO" id="GO:0008236">
    <property type="term" value="F:serine-type peptidase activity"/>
    <property type="evidence" value="ECO:0007669"/>
    <property type="project" value="InterPro"/>
</dbReference>
<dbReference type="GO" id="GO:0007165">
    <property type="term" value="P:signal transduction"/>
    <property type="evidence" value="ECO:0007669"/>
    <property type="project" value="TreeGrafter"/>
</dbReference>
<protein>
    <submittedName>
        <fullName evidence="3">PDZ domain-containing protein</fullName>
    </submittedName>
</protein>
<dbReference type="Pfam" id="PF03572">
    <property type="entry name" value="Peptidase_S41"/>
    <property type="match status" value="1"/>
</dbReference>
<dbReference type="Gene3D" id="2.30.42.10">
    <property type="match status" value="1"/>
</dbReference>